<dbReference type="GO" id="GO:0008168">
    <property type="term" value="F:methyltransferase activity"/>
    <property type="evidence" value="ECO:0007669"/>
    <property type="project" value="UniProtKB-KW"/>
</dbReference>
<dbReference type="InterPro" id="IPR029063">
    <property type="entry name" value="SAM-dependent_MTases_sf"/>
</dbReference>
<dbReference type="InterPro" id="IPR041698">
    <property type="entry name" value="Methyltransf_25"/>
</dbReference>
<protein>
    <submittedName>
        <fullName evidence="2">Methyltransferase domain-containing protein</fullName>
    </submittedName>
</protein>
<dbReference type="SUPFAM" id="SSF53335">
    <property type="entry name" value="S-adenosyl-L-methionine-dependent methyltransferases"/>
    <property type="match status" value="1"/>
</dbReference>
<proteinExistence type="predicted"/>
<dbReference type="GO" id="GO:0032259">
    <property type="term" value="P:methylation"/>
    <property type="evidence" value="ECO:0007669"/>
    <property type="project" value="UniProtKB-KW"/>
</dbReference>
<reference evidence="2 3" key="1">
    <citation type="submission" date="2016-11" db="EMBL/GenBank/DDBJ databases">
        <authorList>
            <person name="Jaros S."/>
            <person name="Januszkiewicz K."/>
            <person name="Wedrychowicz H."/>
        </authorList>
    </citation>
    <scope>NUCLEOTIDE SEQUENCE [LARGE SCALE GENOMIC DNA]</scope>
    <source>
        <strain evidence="2 3">DSM 5091</strain>
    </source>
</reference>
<keyword evidence="2" id="KW-0808">Transferase</keyword>
<dbReference type="RefSeq" id="WP_072909748.1">
    <property type="nucleotide sequence ID" value="NZ_FQZT01000017.1"/>
</dbReference>
<dbReference type="Proteomes" id="UP000184171">
    <property type="component" value="Unassembled WGS sequence"/>
</dbReference>
<dbReference type="EMBL" id="FQZT01000017">
    <property type="protein sequence ID" value="SHJ80298.1"/>
    <property type="molecule type" value="Genomic_DNA"/>
</dbReference>
<dbReference type="STRING" id="1122189.SAMN02745165_03210"/>
<gene>
    <name evidence="2" type="ORF">SAMN02745165_03210</name>
</gene>
<dbReference type="Gene3D" id="3.40.50.150">
    <property type="entry name" value="Vaccinia Virus protein VP39"/>
    <property type="match status" value="1"/>
</dbReference>
<keyword evidence="3" id="KW-1185">Reference proteome</keyword>
<feature type="domain" description="Methyltransferase" evidence="1">
    <location>
        <begin position="80"/>
        <end position="180"/>
    </location>
</feature>
<evidence type="ECO:0000259" key="1">
    <source>
        <dbReference type="Pfam" id="PF13649"/>
    </source>
</evidence>
<dbReference type="OrthoDB" id="108476at2"/>
<organism evidence="2 3">
    <name type="scientific">Malonomonas rubra DSM 5091</name>
    <dbReference type="NCBI Taxonomy" id="1122189"/>
    <lineage>
        <taxon>Bacteria</taxon>
        <taxon>Pseudomonadati</taxon>
        <taxon>Thermodesulfobacteriota</taxon>
        <taxon>Desulfuromonadia</taxon>
        <taxon>Desulfuromonadales</taxon>
        <taxon>Geopsychrobacteraceae</taxon>
        <taxon>Malonomonas</taxon>
    </lineage>
</organism>
<dbReference type="AlphaFoldDB" id="A0A1M6M9Z9"/>
<keyword evidence="2" id="KW-0489">Methyltransferase</keyword>
<evidence type="ECO:0000313" key="3">
    <source>
        <dbReference type="Proteomes" id="UP000184171"/>
    </source>
</evidence>
<evidence type="ECO:0000313" key="2">
    <source>
        <dbReference type="EMBL" id="SHJ80298.1"/>
    </source>
</evidence>
<dbReference type="CDD" id="cd02440">
    <property type="entry name" value="AdoMet_MTases"/>
    <property type="match status" value="1"/>
</dbReference>
<sequence length="302" mass="33757">MFYGDLRYAKSAYEEGHNITSLLKERFGLEQNSPEIIEIAYDLQAGSYVDSVKKNRDSWEAYTGEIASILSHYCAEAESVLDVGTGEMTTLAGVAKCCYKSSFTYYACDISLSRLIKGKRFVAEELPEDLVQKINPFVADLFYLPFVDSSIDVIWTSHALEPNGGREELALAELLRVAKKKLILFEPYYEGNSPDGKARMDRLGYIKGLPEFIKECGATCEDIVPLDNISNPLNPTYAFIITPPAGCRKEAEKSPWACPATKLPMEKVGNCYWSEYSMLAYPILQDVPVFRREAAILASALK</sequence>
<dbReference type="Pfam" id="PF13649">
    <property type="entry name" value="Methyltransf_25"/>
    <property type="match status" value="1"/>
</dbReference>
<name>A0A1M6M9Z9_MALRU</name>
<accession>A0A1M6M9Z9</accession>